<protein>
    <submittedName>
        <fullName evidence="1">Uncharacterized protein</fullName>
    </submittedName>
</protein>
<gene>
    <name evidence="1" type="ORF">BN741_00488</name>
</gene>
<dbReference type="AlphaFoldDB" id="R7H7Q5"/>
<name>R7H7Q5_9BACT</name>
<evidence type="ECO:0000313" key="1">
    <source>
        <dbReference type="EMBL" id="CDE35028.1"/>
    </source>
</evidence>
<comment type="caution">
    <text evidence="1">The sequence shown here is derived from an EMBL/GenBank/DDBJ whole genome shotgun (WGS) entry which is preliminary data.</text>
</comment>
<proteinExistence type="predicted"/>
<dbReference type="Proteomes" id="UP000018072">
    <property type="component" value="Unassembled WGS sequence"/>
</dbReference>
<sequence length="225" mass="26158">MSCLESGKQGADILTYTTNNRMEAKHYEDKTGYGIYKYDDTYTGSWSVDRDRLWMKMPVQWKGPNNLKIVDIQEDKISFSPWGKEGVYTTMEKYAEPENNIYGYWELTKCTGTLTKDNGKVYNITEGVFTFNYMYFSKTELQKHKGYNGVILDGNERGAQLMNYDFDGSKIVIYKVDNGRFLDGDFTIKSMSNDHIILHFYGHDAPTEIVDIDMYLNRIPTFLNQ</sequence>
<accession>R7H7Q5</accession>
<organism evidence="1 2">
    <name type="scientific">Leyella stercorea CAG:629</name>
    <dbReference type="NCBI Taxonomy" id="1263103"/>
    <lineage>
        <taxon>Bacteria</taxon>
        <taxon>Pseudomonadati</taxon>
        <taxon>Bacteroidota</taxon>
        <taxon>Bacteroidia</taxon>
        <taxon>Bacteroidales</taxon>
        <taxon>Prevotellaceae</taxon>
        <taxon>Leyella</taxon>
    </lineage>
</organism>
<dbReference type="STRING" id="1263103.BN741_00488"/>
<evidence type="ECO:0000313" key="2">
    <source>
        <dbReference type="Proteomes" id="UP000018072"/>
    </source>
</evidence>
<reference evidence="1" key="1">
    <citation type="submission" date="2012-11" db="EMBL/GenBank/DDBJ databases">
        <title>Dependencies among metagenomic species, viruses, plasmids and units of genetic variation.</title>
        <authorList>
            <person name="Nielsen H.B."/>
            <person name="Almeida M."/>
            <person name="Juncker A.S."/>
            <person name="Rasmussen S."/>
            <person name="Li J."/>
            <person name="Sunagawa S."/>
            <person name="Plichta D."/>
            <person name="Gautier L."/>
            <person name="Le Chatelier E."/>
            <person name="Peletier E."/>
            <person name="Bonde I."/>
            <person name="Nielsen T."/>
            <person name="Manichanh C."/>
            <person name="Arumugam M."/>
            <person name="Batto J."/>
            <person name="Santos M.B.Q.D."/>
            <person name="Blom N."/>
            <person name="Borruel N."/>
            <person name="Burgdorf K.S."/>
            <person name="Boumezbeur F."/>
            <person name="Casellas F."/>
            <person name="Dore J."/>
            <person name="Guarner F."/>
            <person name="Hansen T."/>
            <person name="Hildebrand F."/>
            <person name="Kaas R.S."/>
            <person name="Kennedy S."/>
            <person name="Kristiansen K."/>
            <person name="Kultima J.R."/>
            <person name="Leonard P."/>
            <person name="Levenez F."/>
            <person name="Lund O."/>
            <person name="Moumen B."/>
            <person name="Le Paslier D."/>
            <person name="Pons N."/>
            <person name="Pedersen O."/>
            <person name="Prifti E."/>
            <person name="Qin J."/>
            <person name="Raes J."/>
            <person name="Tap J."/>
            <person name="Tims S."/>
            <person name="Ussery D.W."/>
            <person name="Yamada T."/>
            <person name="MetaHit consortium"/>
            <person name="Renault P."/>
            <person name="Sicheritz-Ponten T."/>
            <person name="Bork P."/>
            <person name="Wang J."/>
            <person name="Brunak S."/>
            <person name="Ehrlich S.D."/>
        </authorList>
    </citation>
    <scope>NUCLEOTIDE SEQUENCE [LARGE SCALE GENOMIC DNA]</scope>
</reference>
<dbReference type="EMBL" id="CBIT010000297">
    <property type="protein sequence ID" value="CDE35028.1"/>
    <property type="molecule type" value="Genomic_DNA"/>
</dbReference>